<feature type="region of interest" description="Disordered" evidence="5">
    <location>
        <begin position="445"/>
        <end position="545"/>
    </location>
</feature>
<dbReference type="KEGG" id="fra:Francci3_0178"/>
<dbReference type="EMBL" id="CP000249">
    <property type="protein sequence ID" value="ABD09570.1"/>
    <property type="molecule type" value="Genomic_DNA"/>
</dbReference>
<dbReference type="InterPro" id="IPR023408">
    <property type="entry name" value="MscS_beta-dom_sf"/>
</dbReference>
<dbReference type="Gene3D" id="1.10.287.1260">
    <property type="match status" value="1"/>
</dbReference>
<evidence type="ECO:0000313" key="8">
    <source>
        <dbReference type="EMBL" id="ABD09570.1"/>
    </source>
</evidence>
<dbReference type="Pfam" id="PF00924">
    <property type="entry name" value="MS_channel_2nd"/>
    <property type="match status" value="1"/>
</dbReference>
<feature type="transmembrane region" description="Helical" evidence="6">
    <location>
        <begin position="18"/>
        <end position="38"/>
    </location>
</feature>
<dbReference type="SUPFAM" id="SSF50182">
    <property type="entry name" value="Sm-like ribonucleoproteins"/>
    <property type="match status" value="1"/>
</dbReference>
<evidence type="ECO:0000256" key="6">
    <source>
        <dbReference type="SAM" id="Phobius"/>
    </source>
</evidence>
<dbReference type="eggNOG" id="COG0668">
    <property type="taxonomic scope" value="Bacteria"/>
</dbReference>
<feature type="compositionally biased region" description="Basic and acidic residues" evidence="5">
    <location>
        <begin position="387"/>
        <end position="422"/>
    </location>
</feature>
<dbReference type="RefSeq" id="WP_011434650.1">
    <property type="nucleotide sequence ID" value="NC_007777.1"/>
</dbReference>
<dbReference type="Gene3D" id="2.30.30.60">
    <property type="match status" value="1"/>
</dbReference>
<organism evidence="8 9">
    <name type="scientific">Frankia casuarinae (strain DSM 45818 / CECT 9043 / HFP020203 / CcI3)</name>
    <dbReference type="NCBI Taxonomy" id="106370"/>
    <lineage>
        <taxon>Bacteria</taxon>
        <taxon>Bacillati</taxon>
        <taxon>Actinomycetota</taxon>
        <taxon>Actinomycetes</taxon>
        <taxon>Frankiales</taxon>
        <taxon>Frankiaceae</taxon>
        <taxon>Frankia</taxon>
    </lineage>
</organism>
<dbReference type="AlphaFoldDB" id="Q2JGM2"/>
<protein>
    <submittedName>
        <fullName evidence="8">MscS Mechanosensitive ion channel</fullName>
    </submittedName>
</protein>
<dbReference type="InterPro" id="IPR010920">
    <property type="entry name" value="LSM_dom_sf"/>
</dbReference>
<feature type="compositionally biased region" description="Basic and acidic residues" evidence="5">
    <location>
        <begin position="363"/>
        <end position="376"/>
    </location>
</feature>
<gene>
    <name evidence="8" type="ordered locus">Francci3_0178</name>
</gene>
<dbReference type="GO" id="GO:0016020">
    <property type="term" value="C:membrane"/>
    <property type="evidence" value="ECO:0007669"/>
    <property type="project" value="UniProtKB-SubCell"/>
</dbReference>
<feature type="transmembrane region" description="Helical" evidence="6">
    <location>
        <begin position="65"/>
        <end position="84"/>
    </location>
</feature>
<evidence type="ECO:0000256" key="4">
    <source>
        <dbReference type="ARBA" id="ARBA00023136"/>
    </source>
</evidence>
<dbReference type="Proteomes" id="UP000001937">
    <property type="component" value="Chromosome"/>
</dbReference>
<feature type="region of interest" description="Disordered" evidence="5">
    <location>
        <begin position="361"/>
        <end position="430"/>
    </location>
</feature>
<dbReference type="PANTHER" id="PTHR30566">
    <property type="entry name" value="YNAI-RELATED MECHANOSENSITIVE ION CHANNEL"/>
    <property type="match status" value="1"/>
</dbReference>
<dbReference type="InterPro" id="IPR006685">
    <property type="entry name" value="MscS_channel_2nd"/>
</dbReference>
<dbReference type="PANTHER" id="PTHR30566:SF25">
    <property type="entry name" value="INNER MEMBRANE PROTEIN"/>
    <property type="match status" value="1"/>
</dbReference>
<evidence type="ECO:0000256" key="1">
    <source>
        <dbReference type="ARBA" id="ARBA00004370"/>
    </source>
</evidence>
<evidence type="ECO:0000256" key="3">
    <source>
        <dbReference type="ARBA" id="ARBA00022989"/>
    </source>
</evidence>
<accession>Q2JGM2</accession>
<sequence>MRLSAAPDLSFSDMQSTVAVLTILGGAVLLALAVSVLLHRMARRIGRHSEIVADLAQRGKRPTRLTLVLVALLVGLTSTAEQTWTGAALRVSNVALIAGIAWCVTVLAFAFEDLALARYRMDIVDNRHARRVRTQVTLLRRITVAIISIIAGASMLMTFPSVRVAGASIFASAGVVGIVAGLAAQTSLSNVFAGLQLAFTDAIRVDDVVVVEKEWGRIEEITLTYVVVHIWDDRRMVLPSTYFTTTPFQNWTRKESAVLGAVELDLDWAIPIDEMRAEMHRVLDATDLWDKRVCVLQVTDAIDDHIRIRVLVSGKDGPTVFDLRCHMREALVRWVQHNHPTALPRTRIEFDASAHLLGLRIPDQGRADDRDGRHPDPSGNGRHNYLHGRDHPHGDHPDGDHPDGRSDRLRKTNGIRRGEEPARAVPVPVQGLLSPTIMDATNSAAVTAAGSASREAETGTDGGTSTAPTGAPADAAEDARLFSGASADAAERARNFSETSETSEHDSSASSPPPRDDDDDDDAAQPGESTRRQTTPQAPNDTTGA</sequence>
<feature type="transmembrane region" description="Helical" evidence="6">
    <location>
        <begin position="138"/>
        <end position="159"/>
    </location>
</feature>
<proteinExistence type="predicted"/>
<keyword evidence="9" id="KW-1185">Reference proteome</keyword>
<evidence type="ECO:0000259" key="7">
    <source>
        <dbReference type="Pfam" id="PF00924"/>
    </source>
</evidence>
<keyword evidence="4 6" id="KW-0472">Membrane</keyword>
<evidence type="ECO:0000256" key="5">
    <source>
        <dbReference type="SAM" id="MobiDB-lite"/>
    </source>
</evidence>
<keyword evidence="3 6" id="KW-1133">Transmembrane helix</keyword>
<comment type="subcellular location">
    <subcellularLocation>
        <location evidence="1">Membrane</location>
    </subcellularLocation>
</comment>
<dbReference type="STRING" id="106370.Francci3_0178"/>
<evidence type="ECO:0000313" key="9">
    <source>
        <dbReference type="Proteomes" id="UP000001937"/>
    </source>
</evidence>
<feature type="compositionally biased region" description="Polar residues" evidence="5">
    <location>
        <begin position="532"/>
        <end position="545"/>
    </location>
</feature>
<dbReference type="HOGENOM" id="CLU_021080_1_1_11"/>
<reference evidence="8 9" key="1">
    <citation type="journal article" date="2007" name="Genome Res.">
        <title>Genome characteristics of facultatively symbiotic Frankia sp. strains reflect host range and host plant biogeography.</title>
        <authorList>
            <person name="Normand P."/>
            <person name="Lapierre P."/>
            <person name="Tisa L.S."/>
            <person name="Gogarten J.P."/>
            <person name="Alloisio N."/>
            <person name="Bagnarol E."/>
            <person name="Bassi C.A."/>
            <person name="Berry A.M."/>
            <person name="Bickhart D.M."/>
            <person name="Choisne N."/>
            <person name="Couloux A."/>
            <person name="Cournoyer B."/>
            <person name="Cruveiller S."/>
            <person name="Daubin V."/>
            <person name="Demange N."/>
            <person name="Francino M.P."/>
            <person name="Goltsman E."/>
            <person name="Huang Y."/>
            <person name="Kopp O.R."/>
            <person name="Labarre L."/>
            <person name="Lapidus A."/>
            <person name="Lavire C."/>
            <person name="Marechal J."/>
            <person name="Martinez M."/>
            <person name="Mastronunzio J.E."/>
            <person name="Mullin B.C."/>
            <person name="Niemann J."/>
            <person name="Pujic P."/>
            <person name="Rawnsley T."/>
            <person name="Rouy Z."/>
            <person name="Schenowitz C."/>
            <person name="Sellstedt A."/>
            <person name="Tavares F."/>
            <person name="Tomkins J.P."/>
            <person name="Vallenet D."/>
            <person name="Valverde C."/>
            <person name="Wall L.G."/>
            <person name="Wang Y."/>
            <person name="Medigue C."/>
            <person name="Benson D.R."/>
        </authorList>
    </citation>
    <scope>NUCLEOTIDE SEQUENCE [LARGE SCALE GENOMIC DNA]</scope>
    <source>
        <strain evidence="9">DSM 45818 / CECT 9043 / CcI3</strain>
    </source>
</reference>
<feature type="domain" description="Mechanosensitive ion channel MscS" evidence="7">
    <location>
        <begin position="187"/>
        <end position="253"/>
    </location>
</feature>
<dbReference type="GO" id="GO:0055085">
    <property type="term" value="P:transmembrane transport"/>
    <property type="evidence" value="ECO:0007669"/>
    <property type="project" value="InterPro"/>
</dbReference>
<name>Q2JGM2_FRACC</name>
<keyword evidence="2 6" id="KW-0812">Transmembrane</keyword>
<evidence type="ECO:0000256" key="2">
    <source>
        <dbReference type="ARBA" id="ARBA00022692"/>
    </source>
</evidence>
<feature type="transmembrane region" description="Helical" evidence="6">
    <location>
        <begin position="96"/>
        <end position="117"/>
    </location>
</feature>